<dbReference type="SUPFAM" id="SSF52833">
    <property type="entry name" value="Thioredoxin-like"/>
    <property type="match status" value="1"/>
</dbReference>
<dbReference type="HOGENOM" id="CLU_011226_20_0_1"/>
<dbReference type="PANTHER" id="PTHR42673">
    <property type="entry name" value="MALEYLACETOACETATE ISOMERASE"/>
    <property type="match status" value="1"/>
</dbReference>
<proteinExistence type="inferred from homology"/>
<protein>
    <submittedName>
        <fullName evidence="5">Maleylacetoacetate isomerase</fullName>
    </submittedName>
</protein>
<dbReference type="Pfam" id="PF00043">
    <property type="entry name" value="GST_C"/>
    <property type="match status" value="1"/>
</dbReference>
<comment type="caution">
    <text evidence="5">The sequence shown here is derived from an EMBL/GenBank/DDBJ whole genome shotgun (WGS) entry which is preliminary data.</text>
</comment>
<dbReference type="Gene3D" id="1.20.1050.10">
    <property type="match status" value="1"/>
</dbReference>
<evidence type="ECO:0000256" key="2">
    <source>
        <dbReference type="ARBA" id="ARBA00010007"/>
    </source>
</evidence>
<comment type="similarity">
    <text evidence="2">Belongs to the GST superfamily. Zeta family.</text>
</comment>
<evidence type="ECO:0000259" key="3">
    <source>
        <dbReference type="PROSITE" id="PS50404"/>
    </source>
</evidence>
<dbReference type="InterPro" id="IPR040079">
    <property type="entry name" value="Glutathione_S-Trfase"/>
</dbReference>
<feature type="domain" description="GST N-terminal" evidence="3">
    <location>
        <begin position="6"/>
        <end position="92"/>
    </location>
</feature>
<dbReference type="GO" id="GO:0006559">
    <property type="term" value="P:L-phenylalanine catabolic process"/>
    <property type="evidence" value="ECO:0007669"/>
    <property type="project" value="TreeGrafter"/>
</dbReference>
<dbReference type="InterPro" id="IPR004046">
    <property type="entry name" value="GST_C"/>
</dbReference>
<dbReference type="AlphaFoldDB" id="A0A093Y4H5"/>
<dbReference type="InterPro" id="IPR010987">
    <property type="entry name" value="Glutathione-S-Trfase_C-like"/>
</dbReference>
<dbReference type="SUPFAM" id="SSF47616">
    <property type="entry name" value="GST C-terminal domain-like"/>
    <property type="match status" value="1"/>
</dbReference>
<dbReference type="InterPro" id="IPR005955">
    <property type="entry name" value="GST_Zeta"/>
</dbReference>
<dbReference type="SFLD" id="SFLDS00019">
    <property type="entry name" value="Glutathione_Transferase_(cytos"/>
    <property type="match status" value="1"/>
</dbReference>
<dbReference type="GO" id="GO:0005739">
    <property type="term" value="C:mitochondrion"/>
    <property type="evidence" value="ECO:0007669"/>
    <property type="project" value="TreeGrafter"/>
</dbReference>
<sequence length="229" mass="25785">MSSDLPTFDLYTYFRSSCSARLRIALNLWGIPYNPIFVHLLKNEQFSEHHKALNPSLSVPVLVAHRASEDDIVIPQSIAALEYLEETIRSTNPQNRTLLPNDPRLRSITRSLVSIIASDVQPLTNLRSQRWIKELEADPIPYCRKATEAGFAAYEALASKVAGTFSVGDEVTLADVCLVPATWSAARFGVDIQNYPTIARVVARMEEEDAVKKAHWRNQPDTPEEFRYA</sequence>
<dbReference type="NCBIfam" id="TIGR01262">
    <property type="entry name" value="maiA"/>
    <property type="match status" value="1"/>
</dbReference>
<dbReference type="PROSITE" id="PS50404">
    <property type="entry name" value="GST_NTER"/>
    <property type="match status" value="1"/>
</dbReference>
<dbReference type="Gene3D" id="3.40.30.10">
    <property type="entry name" value="Glutaredoxin"/>
    <property type="match status" value="1"/>
</dbReference>
<accession>A0A093Y4H5</accession>
<dbReference type="GO" id="GO:0004364">
    <property type="term" value="F:glutathione transferase activity"/>
    <property type="evidence" value="ECO:0007669"/>
    <property type="project" value="TreeGrafter"/>
</dbReference>
<dbReference type="InterPro" id="IPR036282">
    <property type="entry name" value="Glutathione-S-Trfase_C_sf"/>
</dbReference>
<keyword evidence="5" id="KW-0413">Isomerase</keyword>
<dbReference type="FunFam" id="1.20.1050.10:FF:000010">
    <property type="entry name" value="Maleylacetoacetate isomerase isoform 1"/>
    <property type="match status" value="1"/>
</dbReference>
<dbReference type="GO" id="GO:0016034">
    <property type="term" value="F:maleylacetoacetate isomerase activity"/>
    <property type="evidence" value="ECO:0007669"/>
    <property type="project" value="TreeGrafter"/>
</dbReference>
<evidence type="ECO:0000259" key="4">
    <source>
        <dbReference type="PROSITE" id="PS50405"/>
    </source>
</evidence>
<dbReference type="PANTHER" id="PTHR42673:SF4">
    <property type="entry name" value="MALEYLACETOACETATE ISOMERASE"/>
    <property type="match status" value="1"/>
</dbReference>
<evidence type="ECO:0000313" key="5">
    <source>
        <dbReference type="EMBL" id="KFX52408.1"/>
    </source>
</evidence>
<feature type="domain" description="GST C-terminal" evidence="4">
    <location>
        <begin position="102"/>
        <end position="224"/>
    </location>
</feature>
<dbReference type="InterPro" id="IPR036249">
    <property type="entry name" value="Thioredoxin-like_sf"/>
</dbReference>
<organism evidence="5">
    <name type="scientific">Talaromyces marneffei PM1</name>
    <dbReference type="NCBI Taxonomy" id="1077442"/>
    <lineage>
        <taxon>Eukaryota</taxon>
        <taxon>Fungi</taxon>
        <taxon>Dikarya</taxon>
        <taxon>Ascomycota</taxon>
        <taxon>Pezizomycotina</taxon>
        <taxon>Eurotiomycetes</taxon>
        <taxon>Eurotiomycetidae</taxon>
        <taxon>Eurotiales</taxon>
        <taxon>Trichocomaceae</taxon>
        <taxon>Talaromyces</taxon>
        <taxon>Talaromyces sect. Talaromyces</taxon>
    </lineage>
</organism>
<dbReference type="InterPro" id="IPR004045">
    <property type="entry name" value="Glutathione_S-Trfase_N"/>
</dbReference>
<name>A0A093Y4H5_TALMA</name>
<evidence type="ECO:0000256" key="1">
    <source>
        <dbReference type="ARBA" id="ARBA00005023"/>
    </source>
</evidence>
<dbReference type="eggNOG" id="KOG0868">
    <property type="taxonomic scope" value="Eukaryota"/>
</dbReference>
<dbReference type="GO" id="GO:0006749">
    <property type="term" value="P:glutathione metabolic process"/>
    <property type="evidence" value="ECO:0007669"/>
    <property type="project" value="TreeGrafter"/>
</dbReference>
<dbReference type="PROSITE" id="PS50405">
    <property type="entry name" value="GST_CTER"/>
    <property type="match status" value="1"/>
</dbReference>
<dbReference type="EMBL" id="JPOX01000003">
    <property type="protein sequence ID" value="KFX52408.1"/>
    <property type="molecule type" value="Genomic_DNA"/>
</dbReference>
<comment type="pathway">
    <text evidence="1">Amino-acid degradation.</text>
</comment>
<dbReference type="SFLD" id="SFLDG00358">
    <property type="entry name" value="Main_(cytGST)"/>
    <property type="match status" value="1"/>
</dbReference>
<dbReference type="Pfam" id="PF13409">
    <property type="entry name" value="GST_N_2"/>
    <property type="match status" value="1"/>
</dbReference>
<reference evidence="5" key="1">
    <citation type="journal article" date="2014" name="PLoS Genet.">
        <title>Signature Gene Expression Reveals Novel Clues to the Molecular Mechanisms of Dimorphic Transition in Penicillium marneffei.</title>
        <authorList>
            <person name="Yang E."/>
            <person name="Wang G."/>
            <person name="Cai J."/>
            <person name="Woo P.C."/>
            <person name="Lau S.K."/>
            <person name="Yuen K.-Y."/>
            <person name="Chow W.-N."/>
            <person name="Lin X."/>
        </authorList>
    </citation>
    <scope>NUCLEOTIDE SEQUENCE [LARGE SCALE GENOMIC DNA]</scope>
    <source>
        <strain evidence="5">PM1</strain>
    </source>
</reference>
<gene>
    <name evidence="5" type="ORF">GQ26_0032850</name>
</gene>